<dbReference type="InterPro" id="IPR019787">
    <property type="entry name" value="Znf_PHD-finger"/>
</dbReference>
<evidence type="ECO:0000256" key="15">
    <source>
        <dbReference type="SAM" id="MobiDB-lite"/>
    </source>
</evidence>
<dbReference type="EC" id="2.3.1.48" evidence="3 14"/>
<keyword evidence="10 14" id="KW-0539">Nucleus</keyword>
<evidence type="ECO:0000256" key="11">
    <source>
        <dbReference type="ARBA" id="ARBA00045805"/>
    </source>
</evidence>
<dbReference type="EMBL" id="JAPEUX010000001">
    <property type="protein sequence ID" value="KAJ4360582.1"/>
    <property type="molecule type" value="Genomic_DNA"/>
</dbReference>
<evidence type="ECO:0000256" key="4">
    <source>
        <dbReference type="ARBA" id="ARBA00022679"/>
    </source>
</evidence>
<keyword evidence="6 13" id="KW-0863">Zinc-finger</keyword>
<feature type="region of interest" description="Disordered" evidence="15">
    <location>
        <begin position="820"/>
        <end position="870"/>
    </location>
</feature>
<protein>
    <recommendedName>
        <fullName evidence="3 14">Histone acetyltransferase</fullName>
        <ecNumber evidence="3 14">2.3.1.48</ecNumber>
    </recommendedName>
</protein>
<dbReference type="GO" id="GO:1990467">
    <property type="term" value="C:NuA3a histone acetyltransferase complex"/>
    <property type="evidence" value="ECO:0007669"/>
    <property type="project" value="TreeGrafter"/>
</dbReference>
<dbReference type="InterPro" id="IPR036388">
    <property type="entry name" value="WH-like_DNA-bd_sf"/>
</dbReference>
<organism evidence="18 19">
    <name type="scientific">Didymosphaeria variabile</name>
    <dbReference type="NCBI Taxonomy" id="1932322"/>
    <lineage>
        <taxon>Eukaryota</taxon>
        <taxon>Fungi</taxon>
        <taxon>Dikarya</taxon>
        <taxon>Ascomycota</taxon>
        <taxon>Pezizomycotina</taxon>
        <taxon>Dothideomycetes</taxon>
        <taxon>Pleosporomycetidae</taxon>
        <taxon>Pleosporales</taxon>
        <taxon>Massarineae</taxon>
        <taxon>Didymosphaeriaceae</taxon>
        <taxon>Didymosphaeria</taxon>
    </lineage>
</organism>
<keyword evidence="18" id="KW-0012">Acyltransferase</keyword>
<dbReference type="Proteomes" id="UP001140513">
    <property type="component" value="Unassembled WGS sequence"/>
</dbReference>
<feature type="compositionally biased region" description="Basic residues" evidence="15">
    <location>
        <begin position="1075"/>
        <end position="1086"/>
    </location>
</feature>
<reference evidence="18" key="1">
    <citation type="submission" date="2022-10" db="EMBL/GenBank/DDBJ databases">
        <title>Tapping the CABI collections for fungal endophytes: first genome assemblies for Collariella, Neodidymelliopsis, Ascochyta clinopodiicola, Didymella pomorum, Didymosphaeria variabile, Neocosmospora piperis and Neocucurbitaria cava.</title>
        <authorList>
            <person name="Hill R."/>
        </authorList>
    </citation>
    <scope>NUCLEOTIDE SEQUENCE</scope>
    <source>
        <strain evidence="18">IMI 356815</strain>
    </source>
</reference>
<feature type="compositionally biased region" description="Low complexity" evidence="15">
    <location>
        <begin position="293"/>
        <end position="305"/>
    </location>
</feature>
<dbReference type="FunFam" id="3.40.630.30:FF:000001">
    <property type="entry name" value="Histone acetyltransferase"/>
    <property type="match status" value="1"/>
</dbReference>
<dbReference type="Gene3D" id="3.30.60.60">
    <property type="entry name" value="N-acetyl transferase-like"/>
    <property type="match status" value="1"/>
</dbReference>
<feature type="compositionally biased region" description="Polar residues" evidence="15">
    <location>
        <begin position="939"/>
        <end position="961"/>
    </location>
</feature>
<dbReference type="SUPFAM" id="SSF55729">
    <property type="entry name" value="Acyl-CoA N-acyltransferases (Nat)"/>
    <property type="match status" value="1"/>
</dbReference>
<dbReference type="InterPro" id="IPR040706">
    <property type="entry name" value="Zf-MYST"/>
</dbReference>
<comment type="subcellular location">
    <subcellularLocation>
        <location evidence="1 14">Nucleus</location>
    </subcellularLocation>
</comment>
<dbReference type="AlphaFoldDB" id="A0A9W8XY50"/>
<dbReference type="InterPro" id="IPR002717">
    <property type="entry name" value="HAT_MYST-type"/>
</dbReference>
<feature type="compositionally biased region" description="Basic and acidic residues" evidence="15">
    <location>
        <begin position="36"/>
        <end position="49"/>
    </location>
</feature>
<feature type="compositionally biased region" description="Polar residues" evidence="15">
    <location>
        <begin position="823"/>
        <end position="834"/>
    </location>
</feature>
<dbReference type="OrthoDB" id="787137at2759"/>
<sequence length="1150" mass="129663">MAEPARLMGQTAANVDADDVDADGEYEEDDMGYEQVTREQTQDEGHTTDAEGSDVDAEGEEIDEDDDSEPVGAVKIAAPEDAFSEEEDERDGDAAVESSSDAKSSASEDESDSSELSEAENGWQVESENEEADAEKPDPNVCVYCNEDEDNDPNEEFEEILSCVECGDMAHRQCARDAKTLSPHDDTKKWTCTACINNGLHESDRDETSESLTRRRLSSVPKLARDLLPSHRGHVPKGHSIFNELILPDDSADGTRSLRKRKASHEEEVQLPVRQARKRRRSSEVSRPDMEKSAAASPLRAPARSVMTDGNETDAAHHTASEHESSRLRSVRARRTKPKRTDKRPLAWIDEPLGTKSLVIAFHLNNEKVQKIVTAKPKKSEVRPMTRDEERRERRREKDRERRERNRRAEREARESVEETHYPAAHSQFAAPFYGFADKETDENKSKPYGGILSEADADTSKTYPTAADRKRFEDARQKAEEDWNRKQEELYAGQEPQKPLKHTGPPSKIKCINFGGWEIDTWHAAPYPEEYSKNRVLYICEFCLKYMNSDYVAWRHKLKCPAKHPPGDEIYRDGKFSFFEVDGRKNPVYCQNLCLLAKLFLGSKTLYYDVEPFLFYVMTECDQFGHHFVGYFSKEKRPSSLNNVSCILVLPIHMRKGYGQYLIEFSYLLTRVERKTGSPEKPLSDMGLVSYRKYWRLVLCEELLHQKGPISISAISERTGMTADDIVSALEGLRALVRDPVTKTYALRLDYAYFKQYIDKCYSAGNPTINPERLQWTPYVMGRFGQYEDGPALHTVQQRDEEDEEDKPEPEEGVQLEMAAKSTKQNGTSQNDSAIGEDGGEDAPTPVLAAEDSVNGGSPTPGTPLANGSTVAVAGSQITSAPSIPATRFEVFPHIPGQQPPKRRAGRPFGARRRTSTPQRNRSHTLTIATAPVPRIQFSPNGSGKASPSINGMHTPSISLRRTRSRLGESVVNGIDDDELEEGGEVKAPGRRTTRSSTKSPHTIKSAKGKGKALPDNEEEEEEEGEEEEEEEEEEEGEEEEGEEEEGEEEEGEEEEGEEEEGEEEEGEEEEGRKRKGRRKMRKGKMTTKMLKEKTMMKTPRAKTRMPKERWMLMRKAQTTTSLCLTHEHKIADIVAVAIFERVYVLVGV</sequence>
<dbReference type="Gene3D" id="3.40.630.30">
    <property type="match status" value="1"/>
</dbReference>
<feature type="domain" description="MYST-type HAT" evidence="17">
    <location>
        <begin position="505"/>
        <end position="779"/>
    </location>
</feature>
<feature type="compositionally biased region" description="Acidic residues" evidence="15">
    <location>
        <begin position="16"/>
        <end position="32"/>
    </location>
</feature>
<evidence type="ECO:0000259" key="16">
    <source>
        <dbReference type="PROSITE" id="PS50016"/>
    </source>
</evidence>
<feature type="compositionally biased region" description="Acidic residues" evidence="15">
    <location>
        <begin position="107"/>
        <end position="118"/>
    </location>
</feature>
<dbReference type="InterPro" id="IPR050603">
    <property type="entry name" value="MYST_HAT"/>
</dbReference>
<feature type="compositionally biased region" description="Basic and acidic residues" evidence="15">
    <location>
        <begin position="314"/>
        <end position="327"/>
    </location>
</feature>
<dbReference type="InterPro" id="IPR013083">
    <property type="entry name" value="Znf_RING/FYVE/PHD"/>
</dbReference>
<name>A0A9W8XY50_9PLEO</name>
<gene>
    <name evidence="18" type="primary">SAS3</name>
    <name evidence="18" type="ORF">N0V89_001148</name>
</gene>
<feature type="compositionally biased region" description="Basic and acidic residues" evidence="15">
    <location>
        <begin position="282"/>
        <end position="292"/>
    </location>
</feature>
<evidence type="ECO:0000256" key="13">
    <source>
        <dbReference type="PROSITE-ProRule" id="PRU00146"/>
    </source>
</evidence>
<evidence type="ECO:0000313" key="18">
    <source>
        <dbReference type="EMBL" id="KAJ4360582.1"/>
    </source>
</evidence>
<dbReference type="GO" id="GO:0003712">
    <property type="term" value="F:transcription coregulator activity"/>
    <property type="evidence" value="ECO:0007669"/>
    <property type="project" value="TreeGrafter"/>
</dbReference>
<evidence type="ECO:0000256" key="5">
    <source>
        <dbReference type="ARBA" id="ARBA00022723"/>
    </source>
</evidence>
<dbReference type="PANTHER" id="PTHR10615:SF161">
    <property type="entry name" value="HISTONE ACETYLTRANSFERASE KAT7"/>
    <property type="match status" value="1"/>
</dbReference>
<evidence type="ECO:0000256" key="2">
    <source>
        <dbReference type="ARBA" id="ARBA00010107"/>
    </source>
</evidence>
<comment type="caution">
    <text evidence="18">The sequence shown here is derived from an EMBL/GenBank/DDBJ whole genome shotgun (WGS) entry which is preliminary data.</text>
</comment>
<dbReference type="PROSITE" id="PS50016">
    <property type="entry name" value="ZF_PHD_2"/>
    <property type="match status" value="1"/>
</dbReference>
<dbReference type="GO" id="GO:0006357">
    <property type="term" value="P:regulation of transcription by RNA polymerase II"/>
    <property type="evidence" value="ECO:0007669"/>
    <property type="project" value="TreeGrafter"/>
</dbReference>
<feature type="compositionally biased region" description="Basic residues" evidence="15">
    <location>
        <begin position="329"/>
        <end position="342"/>
    </location>
</feature>
<evidence type="ECO:0000256" key="14">
    <source>
        <dbReference type="RuleBase" id="RU361211"/>
    </source>
</evidence>
<feature type="region of interest" description="Disordered" evidence="15">
    <location>
        <begin position="439"/>
        <end position="505"/>
    </location>
</feature>
<feature type="region of interest" description="Disordered" evidence="15">
    <location>
        <begin position="1"/>
        <end position="153"/>
    </location>
</feature>
<feature type="compositionally biased region" description="Acidic residues" evidence="15">
    <location>
        <begin position="82"/>
        <end position="91"/>
    </location>
</feature>
<keyword evidence="7" id="KW-0862">Zinc</keyword>
<dbReference type="InterPro" id="IPR016181">
    <property type="entry name" value="Acyl_CoA_acyltransferase"/>
</dbReference>
<evidence type="ECO:0000259" key="17">
    <source>
        <dbReference type="PROSITE" id="PS51726"/>
    </source>
</evidence>
<dbReference type="InterPro" id="IPR001965">
    <property type="entry name" value="Znf_PHD"/>
</dbReference>
<keyword evidence="9" id="KW-0007">Acetylation</keyword>
<feature type="region of interest" description="Disordered" evidence="15">
    <location>
        <begin position="893"/>
        <end position="1086"/>
    </location>
</feature>
<feature type="region of interest" description="Disordered" evidence="15">
    <location>
        <begin position="375"/>
        <end position="424"/>
    </location>
</feature>
<comment type="catalytic activity">
    <reaction evidence="14">
        <text>L-lysyl-[protein] + acetyl-CoA = N(6)-acetyl-L-lysyl-[protein] + CoA + H(+)</text>
        <dbReference type="Rhea" id="RHEA:45948"/>
        <dbReference type="Rhea" id="RHEA-COMP:9752"/>
        <dbReference type="Rhea" id="RHEA-COMP:10731"/>
        <dbReference type="ChEBI" id="CHEBI:15378"/>
        <dbReference type="ChEBI" id="CHEBI:29969"/>
        <dbReference type="ChEBI" id="CHEBI:57287"/>
        <dbReference type="ChEBI" id="CHEBI:57288"/>
        <dbReference type="ChEBI" id="CHEBI:61930"/>
        <dbReference type="EC" id="2.3.1.48"/>
    </reaction>
</comment>
<feature type="compositionally biased region" description="Basic and acidic residues" evidence="15">
    <location>
        <begin position="378"/>
        <end position="421"/>
    </location>
</feature>
<evidence type="ECO:0000256" key="7">
    <source>
        <dbReference type="ARBA" id="ARBA00022833"/>
    </source>
</evidence>
<accession>A0A9W8XY50</accession>
<evidence type="ECO:0000256" key="9">
    <source>
        <dbReference type="ARBA" id="ARBA00022990"/>
    </source>
</evidence>
<dbReference type="Pfam" id="PF16866">
    <property type="entry name" value="PHD_4"/>
    <property type="match status" value="1"/>
</dbReference>
<dbReference type="PROSITE" id="PS51726">
    <property type="entry name" value="MYST_HAT"/>
    <property type="match status" value="1"/>
</dbReference>
<evidence type="ECO:0000313" key="19">
    <source>
        <dbReference type="Proteomes" id="UP001140513"/>
    </source>
</evidence>
<dbReference type="Gene3D" id="3.30.40.10">
    <property type="entry name" value="Zinc/RING finger domain, C3HC4 (zinc finger)"/>
    <property type="match status" value="1"/>
</dbReference>
<evidence type="ECO:0000256" key="12">
    <source>
        <dbReference type="PIRSR" id="PIRSR602717-51"/>
    </source>
</evidence>
<keyword evidence="4 18" id="KW-0808">Transferase</keyword>
<dbReference type="GO" id="GO:0008270">
    <property type="term" value="F:zinc ion binding"/>
    <property type="evidence" value="ECO:0007669"/>
    <property type="project" value="UniProtKB-KW"/>
</dbReference>
<feature type="region of interest" description="Disordered" evidence="15">
    <location>
        <begin position="249"/>
        <end position="343"/>
    </location>
</feature>
<evidence type="ECO:0000256" key="3">
    <source>
        <dbReference type="ARBA" id="ARBA00013184"/>
    </source>
</evidence>
<evidence type="ECO:0000256" key="1">
    <source>
        <dbReference type="ARBA" id="ARBA00004123"/>
    </source>
</evidence>
<dbReference type="FunFam" id="3.30.60.60:FF:000001">
    <property type="entry name" value="Histone acetyltransferase"/>
    <property type="match status" value="1"/>
</dbReference>
<feature type="compositionally biased region" description="Acidic residues" evidence="15">
    <location>
        <begin position="1017"/>
        <end position="1071"/>
    </location>
</feature>
<feature type="compositionally biased region" description="Low complexity" evidence="15">
    <location>
        <begin position="95"/>
        <end position="105"/>
    </location>
</feature>
<dbReference type="PANTHER" id="PTHR10615">
    <property type="entry name" value="HISTONE ACETYLTRANSFERASE"/>
    <property type="match status" value="1"/>
</dbReference>
<dbReference type="GO" id="GO:0031507">
    <property type="term" value="P:heterochromatin formation"/>
    <property type="evidence" value="ECO:0007669"/>
    <property type="project" value="UniProtKB-ARBA"/>
</dbReference>
<feature type="compositionally biased region" description="Polar residues" evidence="15">
    <location>
        <begin position="917"/>
        <end position="929"/>
    </location>
</feature>
<proteinExistence type="inferred from homology"/>
<dbReference type="GeneID" id="80904678"/>
<dbReference type="RefSeq" id="XP_056076784.1">
    <property type="nucleotide sequence ID" value="XM_056209962.1"/>
</dbReference>
<comment type="similarity">
    <text evidence="2 14">Belongs to the MYST (SAS/MOZ) family.</text>
</comment>
<dbReference type="GO" id="GO:0004402">
    <property type="term" value="F:histone acetyltransferase activity"/>
    <property type="evidence" value="ECO:0007669"/>
    <property type="project" value="InterPro"/>
</dbReference>
<keyword evidence="5" id="KW-0479">Metal-binding</keyword>
<dbReference type="GO" id="GO:0003682">
    <property type="term" value="F:chromatin binding"/>
    <property type="evidence" value="ECO:0007669"/>
    <property type="project" value="TreeGrafter"/>
</dbReference>
<keyword evidence="19" id="KW-1185">Reference proteome</keyword>
<evidence type="ECO:0000256" key="6">
    <source>
        <dbReference type="ARBA" id="ARBA00022771"/>
    </source>
</evidence>
<feature type="compositionally biased region" description="Basic and acidic residues" evidence="15">
    <location>
        <begin position="468"/>
        <end position="490"/>
    </location>
</feature>
<comment type="function">
    <text evidence="11">Catalytic component of the NuA4 histone acetyltransferase (HAT) complex which is involved in epigenetic transcriptional activation of selected genes principally by acetylation of nucleosomal histones H4, H3, H2B, H2A and H2A variant H2A.Z. Acetylates histone H4 to form H4K5ac, H4K8ac, H4K12ac and H4K16ac, histone H3 to form H3K14ac, and histone H2A to form H2AK4ac and H2AK7ac. The NuA4 complex is involved in the DNA damage response and is required for chromosome segregation. The NuA4 complex plays a direct role in repair of DNA double-strand breaks (DSBs) through homologous recombination. Recruitment to promoters depends on H3K4me. Also acetylates non-histone proteins. In addition to protein acetyltransferase, can use different acyl-CoA substrates, such as 2-hydroxyisobutanoyl-CoA (2-hydroxyisobutyryl-CoA) or (2E)-butenoyl-CoA (crotonyl-CoA), and is able to mediate protein 2-hydroxyisobutyrylation and crotonylation, respectively.</text>
</comment>
<evidence type="ECO:0000256" key="8">
    <source>
        <dbReference type="ARBA" id="ARBA00022853"/>
    </source>
</evidence>
<dbReference type="SMART" id="SM00249">
    <property type="entry name" value="PHD"/>
    <property type="match status" value="1"/>
</dbReference>
<dbReference type="Gene3D" id="1.10.10.10">
    <property type="entry name" value="Winged helix-like DNA-binding domain superfamily/Winged helix DNA-binding domain"/>
    <property type="match status" value="1"/>
</dbReference>
<keyword evidence="8" id="KW-0156">Chromatin regulator</keyword>
<feature type="domain" description="PHD-type" evidence="16">
    <location>
        <begin position="139"/>
        <end position="198"/>
    </location>
</feature>
<feature type="compositionally biased region" description="Basic residues" evidence="15">
    <location>
        <begin position="902"/>
        <end position="916"/>
    </location>
</feature>
<evidence type="ECO:0000256" key="10">
    <source>
        <dbReference type="ARBA" id="ARBA00023242"/>
    </source>
</evidence>
<dbReference type="SUPFAM" id="SSF57903">
    <property type="entry name" value="FYVE/PHD zinc finger"/>
    <property type="match status" value="1"/>
</dbReference>
<dbReference type="GO" id="GO:0005634">
    <property type="term" value="C:nucleus"/>
    <property type="evidence" value="ECO:0007669"/>
    <property type="project" value="UniProtKB-SubCell"/>
</dbReference>
<feature type="compositionally biased region" description="Polar residues" evidence="15">
    <location>
        <begin position="856"/>
        <end position="870"/>
    </location>
</feature>
<dbReference type="Pfam" id="PF01853">
    <property type="entry name" value="MOZ_SAS"/>
    <property type="match status" value="1"/>
</dbReference>
<dbReference type="Pfam" id="PF17772">
    <property type="entry name" value="zf-MYST"/>
    <property type="match status" value="1"/>
</dbReference>
<feature type="compositionally biased region" description="Acidic residues" evidence="15">
    <location>
        <begin position="51"/>
        <end position="69"/>
    </location>
</feature>
<dbReference type="InterPro" id="IPR011011">
    <property type="entry name" value="Znf_FYVE_PHD"/>
</dbReference>
<feature type="active site" description="Proton donor/acceptor" evidence="12">
    <location>
        <position position="681"/>
    </location>
</feature>